<gene>
    <name evidence="3" type="ORF">CFD26_107693</name>
</gene>
<organism evidence="3 4">
    <name type="scientific">Aspergillus turcosus</name>
    <dbReference type="NCBI Taxonomy" id="1245748"/>
    <lineage>
        <taxon>Eukaryota</taxon>
        <taxon>Fungi</taxon>
        <taxon>Dikarya</taxon>
        <taxon>Ascomycota</taxon>
        <taxon>Pezizomycotina</taxon>
        <taxon>Eurotiomycetes</taxon>
        <taxon>Eurotiomycetidae</taxon>
        <taxon>Eurotiales</taxon>
        <taxon>Aspergillaceae</taxon>
        <taxon>Aspergillus</taxon>
        <taxon>Aspergillus subgen. Fumigati</taxon>
    </lineage>
</organism>
<evidence type="ECO:0000313" key="4">
    <source>
        <dbReference type="Proteomes" id="UP000215289"/>
    </source>
</evidence>
<dbReference type="OrthoDB" id="185373at2759"/>
<sequence length="836" mass="95244">MRRETEQWLADTHLLNLLAVCNVCIRAVAFFPASERNRHTCHLRYLGLTIDYLSLRSSQRPLSREAISTDVDSIPYAFYSRALLRNAAIMQGLWSRVAPTQSTCRCVPCLSTSATAVTSRAASKRRLRIGNSVTALYTSIFAAAALADAQAKDKRRNEWAEKIAAVKEEVNELVDEERRLLEAIEARRSRTPSQGSSQKRSFTTWRSIPTPRSHQWLQRNPPRRLVHAAQDPRPDDIYEHILPNNEFAGDNQGNLQEMVEDDGDVDDDTIALEHGFFPEDVEIPKWLGYDNVRQKAIRKLALKQLAIRLLLRESIAHNYSGIPMDYKADFEVPQLNHTELLSELNSIRRRMRLLKTTESAFIDDLAKDLRIWPISKLNNERGRLDNEAARDVALFIRDKMSLQELLLRLSSNLLQSLDPDRPYLMKLMVLAFTKAMQNDIVDLVLKTVLPHKFPLNSSLIISILSYYKKSRNLKGFDSFLTVLRGEGYPVDMANLSYYRKMVVNGVEITVPPVASANNVIYTTLITAALRFEQPERADAWLQAGRQHGFIDDFTTLYAYLRFYAKRSDWRNGLYTLRRCLAFLTGSTLHSAKHVERLIVHMVQLCDGCGKWDLSDALIAAAIDSGFDWSSAAKSQLDMELRRDPRHQYWQEKVDQTTIEKQSRPVSEKVLDFAKLFGEQLEDLVVCEEQDPATRWQSMVALHSREVLAVMFTGPLRKFKDAKLTDPATEPIVSPHDSSSVDHVHSGRLEEYAISSQQEEIDNLRSEVQQLKEMVLQLRPKRGWRGKRQDVSTVASTSDGVDPPEPKPYNIQIIPEPQDSRKVVDPQPLSAAVDHSG</sequence>
<keyword evidence="4" id="KW-1185">Reference proteome</keyword>
<evidence type="ECO:0000313" key="3">
    <source>
        <dbReference type="EMBL" id="RLL98886.1"/>
    </source>
</evidence>
<dbReference type="Proteomes" id="UP000215289">
    <property type="component" value="Unassembled WGS sequence"/>
</dbReference>
<proteinExistence type="predicted"/>
<name>A0A229Z702_9EURO</name>
<feature type="region of interest" description="Disordered" evidence="2">
    <location>
        <begin position="785"/>
        <end position="836"/>
    </location>
</feature>
<reference evidence="3 4" key="1">
    <citation type="submission" date="2018-08" db="EMBL/GenBank/DDBJ databases">
        <title>Draft genome sequences of two Aspergillus turcosus clinical strains isolated from bronchoalveolar lavage fluid: one azole-susceptible and the other azole-resistant.</title>
        <authorList>
            <person name="Parent-Michaud M."/>
            <person name="Dufresne P.J."/>
            <person name="Fournier E."/>
            <person name="Martineau C."/>
            <person name="Moreira S."/>
            <person name="Perkins V."/>
            <person name="De Repentigny L."/>
            <person name="Dufresne S.F."/>
        </authorList>
    </citation>
    <scope>NUCLEOTIDE SEQUENCE [LARGE SCALE GENOMIC DNA]</scope>
    <source>
        <strain evidence="3">HMR AF 1038</strain>
    </source>
</reference>
<protein>
    <submittedName>
        <fullName evidence="3">Uncharacterized protein</fullName>
    </submittedName>
</protein>
<dbReference type="EMBL" id="NIDN02000043">
    <property type="protein sequence ID" value="RLL98886.1"/>
    <property type="molecule type" value="Genomic_DNA"/>
</dbReference>
<evidence type="ECO:0000256" key="2">
    <source>
        <dbReference type="SAM" id="MobiDB-lite"/>
    </source>
</evidence>
<feature type="coiled-coil region" evidence="1">
    <location>
        <begin position="149"/>
        <end position="187"/>
    </location>
</feature>
<accession>A0A229Z702</accession>
<keyword evidence="1" id="KW-0175">Coiled coil</keyword>
<dbReference type="STRING" id="1245748.A0A229Z702"/>
<dbReference type="AlphaFoldDB" id="A0A229Z702"/>
<evidence type="ECO:0000256" key="1">
    <source>
        <dbReference type="SAM" id="Coils"/>
    </source>
</evidence>
<comment type="caution">
    <text evidence="3">The sequence shown here is derived from an EMBL/GenBank/DDBJ whole genome shotgun (WGS) entry which is preliminary data.</text>
</comment>